<dbReference type="VEuPathDB" id="VectorBase:ASIC016197"/>
<accession>A0A084WD40</accession>
<name>A0A084WD40_ANOSI</name>
<feature type="compositionally biased region" description="Basic residues" evidence="1">
    <location>
        <begin position="17"/>
        <end position="27"/>
    </location>
</feature>
<evidence type="ECO:0000313" key="4">
    <source>
        <dbReference type="Proteomes" id="UP000030765"/>
    </source>
</evidence>
<dbReference type="Proteomes" id="UP000030765">
    <property type="component" value="Unassembled WGS sequence"/>
</dbReference>
<evidence type="ECO:0000256" key="1">
    <source>
        <dbReference type="SAM" id="MobiDB-lite"/>
    </source>
</evidence>
<dbReference type="EnsemblMetazoa" id="ASIC016197-RA">
    <property type="protein sequence ID" value="ASIC016197-PA"/>
    <property type="gene ID" value="ASIC016197"/>
</dbReference>
<proteinExistence type="predicted"/>
<evidence type="ECO:0000313" key="3">
    <source>
        <dbReference type="EnsemblMetazoa" id="ASIC016197-PA"/>
    </source>
</evidence>
<reference evidence="2 4" key="1">
    <citation type="journal article" date="2014" name="BMC Genomics">
        <title>Genome sequence of Anopheles sinensis provides insight into genetics basis of mosquito competence for malaria parasites.</title>
        <authorList>
            <person name="Zhou D."/>
            <person name="Zhang D."/>
            <person name="Ding G."/>
            <person name="Shi L."/>
            <person name="Hou Q."/>
            <person name="Ye Y."/>
            <person name="Xu Y."/>
            <person name="Zhou H."/>
            <person name="Xiong C."/>
            <person name="Li S."/>
            <person name="Yu J."/>
            <person name="Hong S."/>
            <person name="Yu X."/>
            <person name="Zou P."/>
            <person name="Chen C."/>
            <person name="Chang X."/>
            <person name="Wang W."/>
            <person name="Lv Y."/>
            <person name="Sun Y."/>
            <person name="Ma L."/>
            <person name="Shen B."/>
            <person name="Zhu C."/>
        </authorList>
    </citation>
    <scope>NUCLEOTIDE SEQUENCE [LARGE SCALE GENOMIC DNA]</scope>
</reference>
<dbReference type="AlphaFoldDB" id="A0A084WD40"/>
<feature type="region of interest" description="Disordered" evidence="1">
    <location>
        <begin position="1"/>
        <end position="39"/>
    </location>
</feature>
<dbReference type="EMBL" id="ATLV01022928">
    <property type="status" value="NOT_ANNOTATED_CDS"/>
    <property type="molecule type" value="Genomic_DNA"/>
</dbReference>
<keyword evidence="4" id="KW-1185">Reference proteome</keyword>
<dbReference type="EMBL" id="KE525338">
    <property type="protein sequence ID" value="KFB48134.1"/>
    <property type="molecule type" value="Genomic_DNA"/>
</dbReference>
<organism evidence="2">
    <name type="scientific">Anopheles sinensis</name>
    <name type="common">Mosquito</name>
    <dbReference type="NCBI Taxonomy" id="74873"/>
    <lineage>
        <taxon>Eukaryota</taxon>
        <taxon>Metazoa</taxon>
        <taxon>Ecdysozoa</taxon>
        <taxon>Arthropoda</taxon>
        <taxon>Hexapoda</taxon>
        <taxon>Insecta</taxon>
        <taxon>Pterygota</taxon>
        <taxon>Neoptera</taxon>
        <taxon>Endopterygota</taxon>
        <taxon>Diptera</taxon>
        <taxon>Nematocera</taxon>
        <taxon>Culicoidea</taxon>
        <taxon>Culicidae</taxon>
        <taxon>Anophelinae</taxon>
        <taxon>Anopheles</taxon>
    </lineage>
</organism>
<sequence length="119" mass="13253">MSHRLGQAQQACGVRGSRMRPHSKVSHRPGNAARNTKTHDCALNRRGVWSGRPLGAKLKVIWRRNKARLPRVGVILAGRNFRPSQSVNRCGGRCLFEGGDDWYVAASSRKTHTPSMTHD</sequence>
<evidence type="ECO:0000313" key="2">
    <source>
        <dbReference type="EMBL" id="KFB48134.1"/>
    </source>
</evidence>
<protein>
    <submittedName>
        <fullName evidence="2 3">Uncharacterized protein</fullName>
    </submittedName>
</protein>
<reference evidence="3" key="2">
    <citation type="submission" date="2020-05" db="UniProtKB">
        <authorList>
            <consortium name="EnsemblMetazoa"/>
        </authorList>
    </citation>
    <scope>IDENTIFICATION</scope>
</reference>
<gene>
    <name evidence="2" type="ORF">ZHAS_00016197</name>
</gene>